<evidence type="ECO:0000259" key="2">
    <source>
        <dbReference type="Pfam" id="PF05699"/>
    </source>
</evidence>
<evidence type="ECO:0000313" key="3">
    <source>
        <dbReference type="EMBL" id="OMJ23544.1"/>
    </source>
</evidence>
<dbReference type="EMBL" id="LSSN01000525">
    <property type="protein sequence ID" value="OMJ23544.1"/>
    <property type="molecule type" value="Genomic_DNA"/>
</dbReference>
<dbReference type="AlphaFoldDB" id="A0A1R1Y9I6"/>
<sequence>MQPAIFGILERFDIINEKISADENDEIGGYSGSSKESDEESSENEYSELSVKKRLNTALEKVSAPIKKNRTEISPAKDLNLIFRKEISYFIDQKVMGKHLEKVYNILSTVKTTSVDSERVFSSAGNFVTKIRSRLNDDSSDMLCFLKAHFNKEDLKKR</sequence>
<feature type="compositionally biased region" description="Acidic residues" evidence="1">
    <location>
        <begin position="37"/>
        <end position="46"/>
    </location>
</feature>
<feature type="domain" description="HAT C-terminal dimerisation" evidence="2">
    <location>
        <begin position="98"/>
        <end position="147"/>
    </location>
</feature>
<organism evidence="3 4">
    <name type="scientific">Smittium culicis</name>
    <dbReference type="NCBI Taxonomy" id="133412"/>
    <lineage>
        <taxon>Eukaryota</taxon>
        <taxon>Fungi</taxon>
        <taxon>Fungi incertae sedis</taxon>
        <taxon>Zoopagomycota</taxon>
        <taxon>Kickxellomycotina</taxon>
        <taxon>Harpellomycetes</taxon>
        <taxon>Harpellales</taxon>
        <taxon>Legeriomycetaceae</taxon>
        <taxon>Smittium</taxon>
    </lineage>
</organism>
<accession>A0A1R1Y9I6</accession>
<comment type="caution">
    <text evidence="3">The sequence shown here is derived from an EMBL/GenBank/DDBJ whole genome shotgun (WGS) entry which is preliminary data.</text>
</comment>
<reference evidence="3 4" key="1">
    <citation type="submission" date="2017-01" db="EMBL/GenBank/DDBJ databases">
        <authorList>
            <person name="Mah S.A."/>
            <person name="Swanson W.J."/>
            <person name="Moy G.W."/>
            <person name="Vacquier V.D."/>
        </authorList>
    </citation>
    <scope>NUCLEOTIDE SEQUENCE [LARGE SCALE GENOMIC DNA]</scope>
    <source>
        <strain evidence="3 4">GSMNP</strain>
    </source>
</reference>
<dbReference type="InterPro" id="IPR008906">
    <property type="entry name" value="HATC_C_dom"/>
</dbReference>
<feature type="region of interest" description="Disordered" evidence="1">
    <location>
        <begin position="23"/>
        <end position="49"/>
    </location>
</feature>
<name>A0A1R1Y9I6_9FUNG</name>
<dbReference type="Pfam" id="PF05699">
    <property type="entry name" value="Dimer_Tnp_hAT"/>
    <property type="match status" value="1"/>
</dbReference>
<protein>
    <recommendedName>
        <fullName evidence="2">HAT C-terminal dimerisation domain-containing protein</fullName>
    </recommendedName>
</protein>
<dbReference type="OrthoDB" id="6777597at2759"/>
<keyword evidence="4" id="KW-1185">Reference proteome</keyword>
<dbReference type="STRING" id="133412.A0A1R1Y9I6"/>
<dbReference type="GO" id="GO:0046983">
    <property type="term" value="F:protein dimerization activity"/>
    <property type="evidence" value="ECO:0007669"/>
    <property type="project" value="InterPro"/>
</dbReference>
<proteinExistence type="predicted"/>
<evidence type="ECO:0000256" key="1">
    <source>
        <dbReference type="SAM" id="MobiDB-lite"/>
    </source>
</evidence>
<gene>
    <name evidence="3" type="ORF">AYI70_g2210</name>
</gene>
<dbReference type="SUPFAM" id="SSF53098">
    <property type="entry name" value="Ribonuclease H-like"/>
    <property type="match status" value="1"/>
</dbReference>
<evidence type="ECO:0000313" key="4">
    <source>
        <dbReference type="Proteomes" id="UP000187283"/>
    </source>
</evidence>
<dbReference type="Proteomes" id="UP000187283">
    <property type="component" value="Unassembled WGS sequence"/>
</dbReference>
<dbReference type="InterPro" id="IPR012337">
    <property type="entry name" value="RNaseH-like_sf"/>
</dbReference>